<evidence type="ECO:0000256" key="3">
    <source>
        <dbReference type="ARBA" id="ARBA00023002"/>
    </source>
</evidence>
<dbReference type="InterPro" id="IPR044861">
    <property type="entry name" value="IPNS-like_FE2OG_OXY"/>
</dbReference>
<comment type="similarity">
    <text evidence="1 5">Belongs to the iron/ascorbate-dependent oxidoreductase family.</text>
</comment>
<dbReference type="PANTHER" id="PTHR10209">
    <property type="entry name" value="OXIDOREDUCTASE, 2OG-FE II OXYGENASE FAMILY PROTEIN"/>
    <property type="match status" value="1"/>
</dbReference>
<dbReference type="RefSeq" id="WP_100292821.1">
    <property type="nucleotide sequence ID" value="NZ_PGGC01000024.1"/>
</dbReference>
<dbReference type="InterPro" id="IPR026992">
    <property type="entry name" value="DIOX_N"/>
</dbReference>
<keyword evidence="3 5" id="KW-0560">Oxidoreductase</keyword>
<dbReference type="GO" id="GO:0046872">
    <property type="term" value="F:metal ion binding"/>
    <property type="evidence" value="ECO:0007669"/>
    <property type="project" value="UniProtKB-KW"/>
</dbReference>
<dbReference type="PRINTS" id="PR00682">
    <property type="entry name" value="IPNSYNTHASE"/>
</dbReference>
<dbReference type="EMBL" id="PGGC01000024">
    <property type="protein sequence ID" value="PJG60203.1"/>
    <property type="molecule type" value="Genomic_DNA"/>
</dbReference>
<gene>
    <name evidence="8" type="ORF">CUC53_03250</name>
</gene>
<evidence type="ECO:0000313" key="9">
    <source>
        <dbReference type="Proteomes" id="UP000235861"/>
    </source>
</evidence>
<evidence type="ECO:0000256" key="2">
    <source>
        <dbReference type="ARBA" id="ARBA00022723"/>
    </source>
</evidence>
<evidence type="ECO:0000259" key="7">
    <source>
        <dbReference type="PROSITE" id="PS51471"/>
    </source>
</evidence>
<evidence type="ECO:0000256" key="5">
    <source>
        <dbReference type="RuleBase" id="RU003682"/>
    </source>
</evidence>
<dbReference type="Proteomes" id="UP000235861">
    <property type="component" value="Unassembled WGS sequence"/>
</dbReference>
<comment type="caution">
    <text evidence="8">The sequence shown here is derived from an EMBL/GenBank/DDBJ whole genome shotgun (WGS) entry which is preliminary data.</text>
</comment>
<feature type="domain" description="Fe2OG dioxygenase" evidence="7">
    <location>
        <begin position="175"/>
        <end position="275"/>
    </location>
</feature>
<accession>A0A2H9U831</accession>
<dbReference type="InterPro" id="IPR027443">
    <property type="entry name" value="IPNS-like_sf"/>
</dbReference>
<dbReference type="GO" id="GO:0016491">
    <property type="term" value="F:oxidoreductase activity"/>
    <property type="evidence" value="ECO:0007669"/>
    <property type="project" value="UniProtKB-KW"/>
</dbReference>
<feature type="region of interest" description="Disordered" evidence="6">
    <location>
        <begin position="328"/>
        <end position="357"/>
    </location>
</feature>
<proteinExistence type="inferred from homology"/>
<dbReference type="SUPFAM" id="SSF51197">
    <property type="entry name" value="Clavaminate synthase-like"/>
    <property type="match status" value="1"/>
</dbReference>
<name>A0A2H9U831_9GAMM</name>
<dbReference type="PANTHER" id="PTHR10209:SF885">
    <property type="entry name" value="2OG-FE(II) OXYGENASE FAMILY, PUTATIVE (AFU_ORTHOLOGUE AFUA_2G00750)-RELATED"/>
    <property type="match status" value="1"/>
</dbReference>
<dbReference type="InterPro" id="IPR005123">
    <property type="entry name" value="Oxoglu/Fe-dep_dioxygenase_dom"/>
</dbReference>
<keyword evidence="9" id="KW-1185">Reference proteome</keyword>
<organism evidence="8 9">
    <name type="scientific">Aeromonas cavernicola</name>
    <dbReference type="NCBI Taxonomy" id="1006623"/>
    <lineage>
        <taxon>Bacteria</taxon>
        <taxon>Pseudomonadati</taxon>
        <taxon>Pseudomonadota</taxon>
        <taxon>Gammaproteobacteria</taxon>
        <taxon>Aeromonadales</taxon>
        <taxon>Aeromonadaceae</taxon>
        <taxon>Aeromonas</taxon>
    </lineage>
</organism>
<keyword evidence="2 5" id="KW-0479">Metal-binding</keyword>
<evidence type="ECO:0000256" key="1">
    <source>
        <dbReference type="ARBA" id="ARBA00008056"/>
    </source>
</evidence>
<dbReference type="Pfam" id="PF03171">
    <property type="entry name" value="2OG-FeII_Oxy"/>
    <property type="match status" value="1"/>
</dbReference>
<dbReference type="Pfam" id="PF14226">
    <property type="entry name" value="DIOX_N"/>
    <property type="match status" value="1"/>
</dbReference>
<dbReference type="PROSITE" id="PS51471">
    <property type="entry name" value="FE2OG_OXY"/>
    <property type="match status" value="1"/>
</dbReference>
<evidence type="ECO:0000256" key="4">
    <source>
        <dbReference type="ARBA" id="ARBA00023004"/>
    </source>
</evidence>
<dbReference type="Gene3D" id="2.60.120.330">
    <property type="entry name" value="B-lactam Antibiotic, Isopenicillin N Synthase, Chain"/>
    <property type="match status" value="1"/>
</dbReference>
<dbReference type="AlphaFoldDB" id="A0A2H9U831"/>
<reference evidence="8 9" key="1">
    <citation type="submission" date="2017-11" db="EMBL/GenBank/DDBJ databases">
        <title>Draft genome sequence of environmental isolate Aeromonas cavernicola sp. nov. MDC 2508.</title>
        <authorList>
            <person name="Colston S.M."/>
            <person name="Navarro A."/>
            <person name="Martinez-Murcia A.J."/>
            <person name="Graf J."/>
        </authorList>
    </citation>
    <scope>NUCLEOTIDE SEQUENCE [LARGE SCALE GENOMIC DNA]</scope>
    <source>
        <strain evidence="8 9">MDC 2508</strain>
    </source>
</reference>
<protein>
    <submittedName>
        <fullName evidence="8">2-oxobutyrate oxidase</fullName>
    </submittedName>
</protein>
<sequence>MAHSALPTIDLAALTARSATRHQMLARLGQAARDVGFFYLVGHGLSAADQQETLALAARFFALPAQEKLAVQMVHSPHFRGYNRVGAELTRQRPDQREQFDIMNEAPALLAAQIRAPWQRLIGPNQWPTALPEMRSHLLAWQDRLSAITLTLLAAFAEVLAQPAGVFDESIRGAPYQHMKLIHYPGQEAGGSSQGVGAHKDPGYLTLVMQDGQAGLEVETANGWICAAPVPGALIVNIGELLELASNGYLKATLHRVVSPPSGVSRLSCAFFMAARLDATVPRLTLSPTLAAQAQGPESDPANPLFYQVGENVLKGRLRSHPDVAARHYGAPAAPHPLGQLGRSQRHATAKAERPSA</sequence>
<dbReference type="OrthoDB" id="21825at2"/>
<evidence type="ECO:0000256" key="6">
    <source>
        <dbReference type="SAM" id="MobiDB-lite"/>
    </source>
</evidence>
<evidence type="ECO:0000313" key="8">
    <source>
        <dbReference type="EMBL" id="PJG60203.1"/>
    </source>
</evidence>
<keyword evidence="4 5" id="KW-0408">Iron</keyword>